<dbReference type="AlphaFoldDB" id="A0A2W4YEI6"/>
<dbReference type="PANTHER" id="PTHR43498:SF1">
    <property type="entry name" value="COB--COM HETERODISULFIDE REDUCTASE IRON-SULFUR SUBUNIT A"/>
    <property type="match status" value="1"/>
</dbReference>
<proteinExistence type="predicted"/>
<evidence type="ECO:0000259" key="6">
    <source>
        <dbReference type="PROSITE" id="PS51272"/>
    </source>
</evidence>
<dbReference type="Pfam" id="PF00395">
    <property type="entry name" value="SLH"/>
    <property type="match status" value="2"/>
</dbReference>
<sequence>MANASNVITQRNGVFADGAFTRPVNGAELTCSILVVGGSTAAYTTTLAALRLNLDVCVVQPHRVVGGQFTAQALPASDDGDLLQAKATLYTVGGEEFAISRSQRAFRDRQRELQPVGGRKVPNPGGGWVSPLATYPVVAATAMNEALLPYLRDGQSPALGQRRLTLISFAEPVEVLFETVNGRSKVQGVICRDTQTGHSFTVRAKVTVEATDLGDLLEVGNIPSYVGQEARHETGEAILPEDARPQCQQSITFDVVVEHTAPGRGVPIGKPQGFETEGWLGLKEFTHTFWTKAKPDKWQRWDFFSDFGIFRYRRLYRAHTHDKKVTPGDVSVINWGTSSEPDRSFCCGNDYRPGRLVGVSRQERNLHIQRARQRAQAYIHYLQTHGAADLKPRGDLTWTSDGIALEPYVREARRAMALTTIRHEDVAETFFPDQARARCFDDSVGIGQYHYLDLHGNDAKGHVSPKGKDVVALPFSLPLGALVPKDTDGLVLSAKSLGTTHITNAAYRMHPMEWAIGEASGFLAVFAVWTGLDPRTLATEEKHIRKIQGFMARNGIPIFWFNDISHDDPDFEAIQVLAAAGTVRSENPKNLTFRPHAPVSRAVVAMALVNVLKLPTMLPEKPTFTDVAPGKHWAYMPIETLYAHGMIAGVGKDRFAPDANITREQLSFLIKRAMPEVYDNAFARTPIDRQNLQRRELSRVLYEVLKGRLEI</sequence>
<dbReference type="PROSITE" id="PS51272">
    <property type="entry name" value="SLH"/>
    <property type="match status" value="2"/>
</dbReference>
<evidence type="ECO:0000256" key="4">
    <source>
        <dbReference type="ARBA" id="ARBA00023004"/>
    </source>
</evidence>
<evidence type="ECO:0000256" key="5">
    <source>
        <dbReference type="ARBA" id="ARBA00023014"/>
    </source>
</evidence>
<feature type="domain" description="SLH" evidence="6">
    <location>
        <begin position="557"/>
        <end position="619"/>
    </location>
</feature>
<dbReference type="SUPFAM" id="SSF51905">
    <property type="entry name" value="FAD/NAD(P)-binding domain"/>
    <property type="match status" value="1"/>
</dbReference>
<protein>
    <recommendedName>
        <fullName evidence="6">SLH domain-containing protein</fullName>
    </recommendedName>
</protein>
<dbReference type="GO" id="GO:0046872">
    <property type="term" value="F:metal ion binding"/>
    <property type="evidence" value="ECO:0007669"/>
    <property type="project" value="UniProtKB-KW"/>
</dbReference>
<evidence type="ECO:0000256" key="1">
    <source>
        <dbReference type="ARBA" id="ARBA00022485"/>
    </source>
</evidence>
<dbReference type="InterPro" id="IPR036188">
    <property type="entry name" value="FAD/NAD-bd_sf"/>
</dbReference>
<organism evidence="7 8">
    <name type="scientific">Shackletoniella antarctica</name>
    <dbReference type="NCBI Taxonomy" id="268115"/>
    <lineage>
        <taxon>Bacteria</taxon>
        <taxon>Bacillati</taxon>
        <taxon>Cyanobacteriota</taxon>
        <taxon>Cyanophyceae</taxon>
        <taxon>Oculatellales</taxon>
        <taxon>Oculatellaceae</taxon>
        <taxon>Shackletoniella</taxon>
    </lineage>
</organism>
<keyword evidence="2" id="KW-0479">Metal-binding</keyword>
<reference evidence="7 8" key="2">
    <citation type="submission" date="2018-06" db="EMBL/GenBank/DDBJ databases">
        <title>Metagenomic assembly of (sub)arctic Cyanobacteria and their associated microbiome from non-axenic cultures.</title>
        <authorList>
            <person name="Baurain D."/>
        </authorList>
    </citation>
    <scope>NUCLEOTIDE SEQUENCE [LARGE SCALE GENOMIC DNA]</scope>
    <source>
        <strain evidence="7">ULC041bin1</strain>
    </source>
</reference>
<evidence type="ECO:0000313" key="7">
    <source>
        <dbReference type="EMBL" id="PZO45195.1"/>
    </source>
</evidence>
<dbReference type="InterPro" id="IPR039650">
    <property type="entry name" value="HdrA-like"/>
</dbReference>
<dbReference type="InterPro" id="IPR001119">
    <property type="entry name" value="SLH_dom"/>
</dbReference>
<reference evidence="8" key="1">
    <citation type="submission" date="2018-04" db="EMBL/GenBank/DDBJ databases">
        <authorList>
            <person name="Cornet L."/>
        </authorList>
    </citation>
    <scope>NUCLEOTIDE SEQUENCE [LARGE SCALE GENOMIC DNA]</scope>
</reference>
<evidence type="ECO:0000313" key="8">
    <source>
        <dbReference type="Proteomes" id="UP000249081"/>
    </source>
</evidence>
<feature type="domain" description="SLH" evidence="6">
    <location>
        <begin position="621"/>
        <end position="684"/>
    </location>
</feature>
<dbReference type="Pfam" id="PF12831">
    <property type="entry name" value="FAD_oxidored"/>
    <property type="match status" value="1"/>
</dbReference>
<dbReference type="EMBL" id="QBMN01000010">
    <property type="protein sequence ID" value="PZO45195.1"/>
    <property type="molecule type" value="Genomic_DNA"/>
</dbReference>
<dbReference type="PANTHER" id="PTHR43498">
    <property type="entry name" value="FERREDOXIN:COB-COM HETERODISULFIDE REDUCTASE SUBUNIT A"/>
    <property type="match status" value="1"/>
</dbReference>
<keyword evidence="3" id="KW-0560">Oxidoreductase</keyword>
<keyword evidence="1" id="KW-0004">4Fe-4S</keyword>
<keyword evidence="5" id="KW-0411">Iron-sulfur</keyword>
<comment type="caution">
    <text evidence="7">The sequence shown here is derived from an EMBL/GenBank/DDBJ whole genome shotgun (WGS) entry which is preliminary data.</text>
</comment>
<gene>
    <name evidence="7" type="ORF">DCF17_02470</name>
</gene>
<dbReference type="GO" id="GO:0051539">
    <property type="term" value="F:4 iron, 4 sulfur cluster binding"/>
    <property type="evidence" value="ECO:0007669"/>
    <property type="project" value="UniProtKB-KW"/>
</dbReference>
<accession>A0A2W4YEI6</accession>
<dbReference type="GO" id="GO:0016491">
    <property type="term" value="F:oxidoreductase activity"/>
    <property type="evidence" value="ECO:0007669"/>
    <property type="project" value="UniProtKB-KW"/>
</dbReference>
<dbReference type="Proteomes" id="UP000249081">
    <property type="component" value="Unassembled WGS sequence"/>
</dbReference>
<evidence type="ECO:0000256" key="3">
    <source>
        <dbReference type="ARBA" id="ARBA00023002"/>
    </source>
</evidence>
<evidence type="ECO:0000256" key="2">
    <source>
        <dbReference type="ARBA" id="ARBA00022723"/>
    </source>
</evidence>
<keyword evidence="4" id="KW-0408">Iron</keyword>
<name>A0A2W4YEI6_9CYAN</name>